<keyword evidence="3" id="KW-0808">Transferase</keyword>
<evidence type="ECO:0000256" key="2">
    <source>
        <dbReference type="ARBA" id="ARBA00012483"/>
    </source>
</evidence>
<protein>
    <recommendedName>
        <fullName evidence="2">RING-type E3 ubiquitin transferase</fullName>
        <ecNumber evidence="2">2.3.2.27</ecNumber>
    </recommendedName>
</protein>
<keyword evidence="6" id="KW-0862">Zinc</keyword>
<dbReference type="PROSITE" id="PS50089">
    <property type="entry name" value="ZF_RING_2"/>
    <property type="match status" value="1"/>
</dbReference>
<name>A0ABR3GFA5_9PEZI</name>
<dbReference type="Pfam" id="PF13639">
    <property type="entry name" value="zf-RING_2"/>
    <property type="match status" value="1"/>
</dbReference>
<comment type="catalytic activity">
    <reaction evidence="1">
        <text>S-ubiquitinyl-[E2 ubiquitin-conjugating enzyme]-L-cysteine + [acceptor protein]-L-lysine = [E2 ubiquitin-conjugating enzyme]-L-cysteine + N(6)-ubiquitinyl-[acceptor protein]-L-lysine.</text>
        <dbReference type="EC" id="2.3.2.27"/>
    </reaction>
</comment>
<comment type="caution">
    <text evidence="9">The sequence shown here is derived from an EMBL/GenBank/DDBJ whole genome shotgun (WGS) entry which is preliminary data.</text>
</comment>
<keyword evidence="4" id="KW-0805">Transcription regulation</keyword>
<accession>A0ABR3GFA5</accession>
<dbReference type="SUPFAM" id="SSF57850">
    <property type="entry name" value="RING/U-box"/>
    <property type="match status" value="1"/>
</dbReference>
<dbReference type="InterPro" id="IPR001841">
    <property type="entry name" value="Znf_RING"/>
</dbReference>
<keyword evidence="6" id="KW-0479">Metal-binding</keyword>
<evidence type="ECO:0000256" key="3">
    <source>
        <dbReference type="ARBA" id="ARBA00022679"/>
    </source>
</evidence>
<evidence type="ECO:0000259" key="8">
    <source>
        <dbReference type="PROSITE" id="PS50089"/>
    </source>
</evidence>
<evidence type="ECO:0000256" key="1">
    <source>
        <dbReference type="ARBA" id="ARBA00000900"/>
    </source>
</evidence>
<dbReference type="InterPro" id="IPR013083">
    <property type="entry name" value="Znf_RING/FYVE/PHD"/>
</dbReference>
<evidence type="ECO:0000313" key="9">
    <source>
        <dbReference type="EMBL" id="KAL0634610.1"/>
    </source>
</evidence>
<evidence type="ECO:0000256" key="6">
    <source>
        <dbReference type="PROSITE-ProRule" id="PRU00175"/>
    </source>
</evidence>
<proteinExistence type="predicted"/>
<dbReference type="EMBL" id="JBBBZM010000090">
    <property type="protein sequence ID" value="KAL0634610.1"/>
    <property type="molecule type" value="Genomic_DNA"/>
</dbReference>
<sequence length="321" mass="37056">MSDKGKETSREIESCVICLEPISEKSVTSPCHHAYDYLCLLSWLEVRQSCPLCNTTIEYVDVVNVTSGKLDRHKIEPRRPLPSFTQEYLSLRDRSLRLPRRRPRTPDPITEDLAILRRRFIYKHQLRSNHIGSNRISRFQNFTPLQFLRDPELQSRARNFIRRELQVFEWIQTENNTEFLLEYALGILKTIDLKSASGAAEDMLSDFLGRQNARIFLHELHAFLRSPFTNLSHFDSFAQYSRPIPIRFSDSEDLVVRNNGNEAGGEDCVEMPQNTGESEAGPSSVGRAGRVTAPGRWRKNPYSRERGAGGRVTYDSYRPLY</sequence>
<dbReference type="Gene3D" id="3.30.40.10">
    <property type="entry name" value="Zinc/RING finger domain, C3HC4 (zinc finger)"/>
    <property type="match status" value="1"/>
</dbReference>
<feature type="domain" description="RING-type" evidence="8">
    <location>
        <begin position="15"/>
        <end position="54"/>
    </location>
</feature>
<gene>
    <name evidence="9" type="ORF">Q9L58_006497</name>
</gene>
<keyword evidence="5" id="KW-0804">Transcription</keyword>
<dbReference type="PANTHER" id="PTHR46077:SF1">
    <property type="entry name" value="TOP1 BINDING ARGININE_SERINE RICH PROTEIN, E3 UBIQUITIN LIGASE"/>
    <property type="match status" value="1"/>
</dbReference>
<evidence type="ECO:0000256" key="7">
    <source>
        <dbReference type="SAM" id="MobiDB-lite"/>
    </source>
</evidence>
<evidence type="ECO:0000313" key="10">
    <source>
        <dbReference type="Proteomes" id="UP001447188"/>
    </source>
</evidence>
<dbReference type="Proteomes" id="UP001447188">
    <property type="component" value="Unassembled WGS sequence"/>
</dbReference>
<keyword evidence="10" id="KW-1185">Reference proteome</keyword>
<dbReference type="PANTHER" id="PTHR46077">
    <property type="entry name" value="E3 UBIQUITIN-PROTEIN LIGASE TOPORS"/>
    <property type="match status" value="1"/>
</dbReference>
<dbReference type="EC" id="2.3.2.27" evidence="2"/>
<evidence type="ECO:0000256" key="4">
    <source>
        <dbReference type="ARBA" id="ARBA00023015"/>
    </source>
</evidence>
<feature type="region of interest" description="Disordered" evidence="7">
    <location>
        <begin position="259"/>
        <end position="321"/>
    </location>
</feature>
<keyword evidence="6" id="KW-0863">Zinc-finger</keyword>
<organism evidence="9 10">
    <name type="scientific">Discina gigas</name>
    <dbReference type="NCBI Taxonomy" id="1032678"/>
    <lineage>
        <taxon>Eukaryota</taxon>
        <taxon>Fungi</taxon>
        <taxon>Dikarya</taxon>
        <taxon>Ascomycota</taxon>
        <taxon>Pezizomycotina</taxon>
        <taxon>Pezizomycetes</taxon>
        <taxon>Pezizales</taxon>
        <taxon>Discinaceae</taxon>
        <taxon>Discina</taxon>
    </lineage>
</organism>
<reference evidence="9 10" key="1">
    <citation type="submission" date="2024-02" db="EMBL/GenBank/DDBJ databases">
        <title>Discinaceae phylogenomics.</title>
        <authorList>
            <person name="Dirks A.C."/>
            <person name="James T.Y."/>
        </authorList>
    </citation>
    <scope>NUCLEOTIDE SEQUENCE [LARGE SCALE GENOMIC DNA]</scope>
    <source>
        <strain evidence="9 10">ACD0624</strain>
    </source>
</reference>
<dbReference type="SMART" id="SM00184">
    <property type="entry name" value="RING"/>
    <property type="match status" value="1"/>
</dbReference>
<evidence type="ECO:0000256" key="5">
    <source>
        <dbReference type="ARBA" id="ARBA00023163"/>
    </source>
</evidence>